<evidence type="ECO:0000256" key="5">
    <source>
        <dbReference type="ARBA" id="ARBA00022884"/>
    </source>
</evidence>
<evidence type="ECO:0000256" key="11">
    <source>
        <dbReference type="ARBA" id="ARBA00035219"/>
    </source>
</evidence>
<dbReference type="GO" id="GO:0006412">
    <property type="term" value="P:translation"/>
    <property type="evidence" value="ECO:0007669"/>
    <property type="project" value="InterPro"/>
</dbReference>
<keyword evidence="10" id="KW-0687">Ribonucleoprotein</keyword>
<evidence type="ECO:0000256" key="6">
    <source>
        <dbReference type="ARBA" id="ARBA00022980"/>
    </source>
</evidence>
<dbReference type="GO" id="GO:0005681">
    <property type="term" value="C:spliceosomal complex"/>
    <property type="evidence" value="ECO:0007669"/>
    <property type="project" value="UniProtKB-KW"/>
</dbReference>
<keyword evidence="8" id="KW-0508">mRNA splicing</keyword>
<dbReference type="PANTHER" id="PTHR20981">
    <property type="entry name" value="60S RIBOSOMAL PROTEIN L21"/>
    <property type="match status" value="1"/>
</dbReference>
<evidence type="ECO:0000256" key="2">
    <source>
        <dbReference type="ARBA" id="ARBA00008427"/>
    </source>
</evidence>
<dbReference type="InterPro" id="IPR036948">
    <property type="entry name" value="Ribosomal_eL21_sf"/>
</dbReference>
<keyword evidence="4" id="KW-0747">Spliceosome</keyword>
<dbReference type="GO" id="GO:0003723">
    <property type="term" value="F:RNA binding"/>
    <property type="evidence" value="ECO:0007669"/>
    <property type="project" value="UniProtKB-KW"/>
</dbReference>
<dbReference type="InterPro" id="IPR047575">
    <property type="entry name" value="Sm"/>
</dbReference>
<evidence type="ECO:0000256" key="4">
    <source>
        <dbReference type="ARBA" id="ARBA00022728"/>
    </source>
</evidence>
<sequence>MVNPKGYRRGTRHLFSREFRQNGRIPLATYMKVYKRGDIVDIKGNGAVQKGMPHKFYHGKTGRVFNVTRHAVGVIVNKRVRYRIMEKRINVRVEHVKHSTCRLDFLNRVKKNEELKRAAKLQGKVLSSQSLKRHPEGPRKQHLVRTKNNKPQLVEPIPYQFMADSIVGRKKENIVDLNKYLDKRIRVKFGGGRECSGVLKGYDQLLNLVLDQTTEYLRDPDEQYKISDDTRQLGLVVCRGTSVILICPQEGMEEIANPFVQHE</sequence>
<evidence type="ECO:0000256" key="14">
    <source>
        <dbReference type="ARBA" id="ARBA00067761"/>
    </source>
</evidence>
<dbReference type="CDD" id="cd01729">
    <property type="entry name" value="LSm7"/>
    <property type="match status" value="1"/>
</dbReference>
<evidence type="ECO:0000256" key="9">
    <source>
        <dbReference type="ARBA" id="ARBA00023242"/>
    </source>
</evidence>
<dbReference type="Gene3D" id="6.10.250.3260">
    <property type="match status" value="1"/>
</dbReference>
<organism evidence="16 18">
    <name type="scientific">Didymodactylos carnosus</name>
    <dbReference type="NCBI Taxonomy" id="1234261"/>
    <lineage>
        <taxon>Eukaryota</taxon>
        <taxon>Metazoa</taxon>
        <taxon>Spiralia</taxon>
        <taxon>Gnathifera</taxon>
        <taxon>Rotifera</taxon>
        <taxon>Eurotatoria</taxon>
        <taxon>Bdelloidea</taxon>
        <taxon>Philodinida</taxon>
        <taxon>Philodinidae</taxon>
        <taxon>Didymodactylos</taxon>
    </lineage>
</organism>
<keyword evidence="3" id="KW-0507">mRNA processing</keyword>
<evidence type="ECO:0000313" key="18">
    <source>
        <dbReference type="Proteomes" id="UP000663829"/>
    </source>
</evidence>
<dbReference type="SMART" id="SM00651">
    <property type="entry name" value="Sm"/>
    <property type="match status" value="1"/>
</dbReference>
<evidence type="ECO:0000256" key="8">
    <source>
        <dbReference type="ARBA" id="ARBA00023187"/>
    </source>
</evidence>
<dbReference type="SUPFAM" id="SSF50104">
    <property type="entry name" value="Translation proteins SH3-like domain"/>
    <property type="match status" value="1"/>
</dbReference>
<evidence type="ECO:0000259" key="15">
    <source>
        <dbReference type="PROSITE" id="PS52002"/>
    </source>
</evidence>
<keyword evidence="18" id="KW-1185">Reference proteome</keyword>
<reference evidence="16" key="1">
    <citation type="submission" date="2021-02" db="EMBL/GenBank/DDBJ databases">
        <authorList>
            <person name="Nowell W R."/>
        </authorList>
    </citation>
    <scope>NUCLEOTIDE SEQUENCE</scope>
</reference>
<dbReference type="AlphaFoldDB" id="A0A814GV33"/>
<gene>
    <name evidence="16" type="ORF">GPM918_LOCUS13783</name>
    <name evidence="17" type="ORF">SRO942_LOCUS13780</name>
</gene>
<dbReference type="Gene3D" id="2.30.30.70">
    <property type="entry name" value="Ribosomal protein L21"/>
    <property type="match status" value="1"/>
</dbReference>
<evidence type="ECO:0000256" key="13">
    <source>
        <dbReference type="ARBA" id="ARBA00065431"/>
    </source>
</evidence>
<evidence type="ECO:0000256" key="3">
    <source>
        <dbReference type="ARBA" id="ARBA00022664"/>
    </source>
</evidence>
<dbReference type="InterPro" id="IPR017132">
    <property type="entry name" value="Lsm7"/>
</dbReference>
<dbReference type="EMBL" id="CAJOBC010003221">
    <property type="protein sequence ID" value="CAF3772881.1"/>
    <property type="molecule type" value="Genomic_DNA"/>
</dbReference>
<comment type="subcellular location">
    <subcellularLocation>
        <location evidence="1">Nucleus</location>
    </subcellularLocation>
</comment>
<comment type="subunit">
    <text evidence="13">Component of the precatalytic spliceosome (spliceosome B complex). Component of the U4/U6-U5 tri-snRNP complex, a building block of the precatalytic spliceosome (spliceosome B complex). The U4/U6-U5 tri-snRNP complex is composed of the U4, U6 and U5 snRNAs and at least PRPF3, PRPF4, PRPF6, PRPF8, PRPF31, SNRNP200, TXNL4A, SNRNP40, SNRPB, SNRPD1, SNRPD2, SNRPD3, SNRPE, SNRPF, SNRPG, DDX23, CD2BP2, PPIH, SNU13, EFTUD2, SART1 and USP39, plus LSM2, LSM3, LSM4, LSM5, LSM6, LSM7 and LSM8. LSM2, LSM3, LSM4, LSM5, LSM6, LSM7 and LSM8 form a heptameric, ring-shaped subcomplex (the LSM2-8 complex) that is part of the U4/U6-U5 tri-snRNP complex and the precatalytic spliceosome. Interacts with TACC1.</text>
</comment>
<dbReference type="InterPro" id="IPR001163">
    <property type="entry name" value="Sm_dom_euk/arc"/>
</dbReference>
<evidence type="ECO:0000256" key="10">
    <source>
        <dbReference type="ARBA" id="ARBA00023274"/>
    </source>
</evidence>
<keyword evidence="9" id="KW-0539">Nucleus</keyword>
<dbReference type="Gene3D" id="2.30.30.100">
    <property type="match status" value="1"/>
</dbReference>
<dbReference type="Proteomes" id="UP000663829">
    <property type="component" value="Unassembled WGS sequence"/>
</dbReference>
<dbReference type="GO" id="GO:0003735">
    <property type="term" value="F:structural constituent of ribosome"/>
    <property type="evidence" value="ECO:0007669"/>
    <property type="project" value="InterPro"/>
</dbReference>
<dbReference type="Pfam" id="PF01423">
    <property type="entry name" value="LSM"/>
    <property type="match status" value="1"/>
</dbReference>
<dbReference type="FunFam" id="6.10.250.3260:FF:000001">
    <property type="entry name" value="60S ribosomal protein L21"/>
    <property type="match status" value="1"/>
</dbReference>
<dbReference type="FunFam" id="2.30.30.70:FF:000001">
    <property type="entry name" value="60S ribosomal protein L21"/>
    <property type="match status" value="1"/>
</dbReference>
<proteinExistence type="inferred from homology"/>
<dbReference type="EMBL" id="CAJNOQ010003222">
    <property type="protein sequence ID" value="CAF1001509.1"/>
    <property type="molecule type" value="Genomic_DNA"/>
</dbReference>
<dbReference type="SUPFAM" id="SSF50182">
    <property type="entry name" value="Sm-like ribonucleoproteins"/>
    <property type="match status" value="1"/>
</dbReference>
<dbReference type="Pfam" id="PF01157">
    <property type="entry name" value="Ribosomal_L21e"/>
    <property type="match status" value="1"/>
</dbReference>
<dbReference type="InterPro" id="IPR008991">
    <property type="entry name" value="Translation_prot_SH3-like_sf"/>
</dbReference>
<feature type="domain" description="Sm" evidence="15">
    <location>
        <begin position="172"/>
        <end position="252"/>
    </location>
</feature>
<comment type="caution">
    <text evidence="16">The sequence shown here is derived from an EMBL/GenBank/DDBJ whole genome shotgun (WGS) entry which is preliminary data.</text>
</comment>
<evidence type="ECO:0000256" key="12">
    <source>
        <dbReference type="ARBA" id="ARBA00035327"/>
    </source>
</evidence>
<dbReference type="PROSITE" id="PS52002">
    <property type="entry name" value="SM"/>
    <property type="match status" value="1"/>
</dbReference>
<protein>
    <recommendedName>
        <fullName evidence="11">Large ribosomal subunit protein eL21</fullName>
    </recommendedName>
    <alternativeName>
        <fullName evidence="12">60S ribosomal protein L21</fullName>
    </alternativeName>
    <alternativeName>
        <fullName evidence="14">U6 snRNA-associated Sm-like protein LSm7</fullName>
    </alternativeName>
</protein>
<dbReference type="InterPro" id="IPR001147">
    <property type="entry name" value="Ribosomal_eL21"/>
</dbReference>
<dbReference type="OrthoDB" id="2146at2759"/>
<name>A0A814GV33_9BILA</name>
<dbReference type="InterPro" id="IPR010920">
    <property type="entry name" value="LSM_dom_sf"/>
</dbReference>
<evidence type="ECO:0000313" key="16">
    <source>
        <dbReference type="EMBL" id="CAF1001509.1"/>
    </source>
</evidence>
<dbReference type="GO" id="GO:0000956">
    <property type="term" value="P:nuclear-transcribed mRNA catabolic process"/>
    <property type="evidence" value="ECO:0007669"/>
    <property type="project" value="InterPro"/>
</dbReference>
<keyword evidence="5" id="KW-0694">RNA-binding</keyword>
<accession>A0A814GV33</accession>
<dbReference type="FunFam" id="2.30.30.100:FF:000025">
    <property type="entry name" value="U6 snRNA-associated Sm-like protein LSm7"/>
    <property type="match status" value="1"/>
</dbReference>
<evidence type="ECO:0000256" key="7">
    <source>
        <dbReference type="ARBA" id="ARBA00022990"/>
    </source>
</evidence>
<dbReference type="Proteomes" id="UP000681722">
    <property type="component" value="Unassembled WGS sequence"/>
</dbReference>
<dbReference type="GO" id="GO:0005840">
    <property type="term" value="C:ribosome"/>
    <property type="evidence" value="ECO:0007669"/>
    <property type="project" value="UniProtKB-KW"/>
</dbReference>
<keyword evidence="7" id="KW-0007">Acetylation</keyword>
<keyword evidence="6" id="KW-0689">Ribosomal protein</keyword>
<dbReference type="InterPro" id="IPR018259">
    <property type="entry name" value="Ribosomal_eL21_CS"/>
</dbReference>
<dbReference type="PROSITE" id="PS01171">
    <property type="entry name" value="RIBOSOMAL_L21E"/>
    <property type="match status" value="1"/>
</dbReference>
<evidence type="ECO:0000256" key="1">
    <source>
        <dbReference type="ARBA" id="ARBA00004123"/>
    </source>
</evidence>
<comment type="similarity">
    <text evidence="2">Belongs to the eukaryotic ribosomal protein eL21 family.</text>
</comment>
<dbReference type="GO" id="GO:0000398">
    <property type="term" value="P:mRNA splicing, via spliceosome"/>
    <property type="evidence" value="ECO:0007669"/>
    <property type="project" value="InterPro"/>
</dbReference>
<evidence type="ECO:0000313" key="17">
    <source>
        <dbReference type="EMBL" id="CAF3772881.1"/>
    </source>
</evidence>